<gene>
    <name evidence="1" type="ORF">UFOVP1298_5</name>
</gene>
<organism evidence="1">
    <name type="scientific">uncultured Caudovirales phage</name>
    <dbReference type="NCBI Taxonomy" id="2100421"/>
    <lineage>
        <taxon>Viruses</taxon>
        <taxon>Duplodnaviria</taxon>
        <taxon>Heunggongvirae</taxon>
        <taxon>Uroviricota</taxon>
        <taxon>Caudoviricetes</taxon>
        <taxon>Peduoviridae</taxon>
        <taxon>Maltschvirus</taxon>
        <taxon>Maltschvirus maltsch</taxon>
    </lineage>
</organism>
<reference evidence="1" key="1">
    <citation type="submission" date="2020-05" db="EMBL/GenBank/DDBJ databases">
        <authorList>
            <person name="Chiriac C."/>
            <person name="Salcher M."/>
            <person name="Ghai R."/>
            <person name="Kavagutti S V."/>
        </authorList>
    </citation>
    <scope>NUCLEOTIDE SEQUENCE</scope>
</reference>
<proteinExistence type="predicted"/>
<evidence type="ECO:0000313" key="1">
    <source>
        <dbReference type="EMBL" id="CAB4195237.1"/>
    </source>
</evidence>
<protein>
    <submittedName>
        <fullName evidence="1">Uncharacterized protein</fullName>
    </submittedName>
</protein>
<name>A0A6J5RLW5_9CAUD</name>
<sequence length="95" mass="10481">MQNVSVSRTININLTAQQWQLYTATQDCEEVAEKLNRLVAVAINMSPTRGIAAREVGRVLSAYANYGASDSEPIHVATMLLDEAFPEPRLAIFND</sequence>
<dbReference type="EMBL" id="LR797250">
    <property type="protein sequence ID" value="CAB4195237.1"/>
    <property type="molecule type" value="Genomic_DNA"/>
</dbReference>
<accession>A0A6J5RLW5</accession>